<evidence type="ECO:0000256" key="1">
    <source>
        <dbReference type="ARBA" id="ARBA00002355"/>
    </source>
</evidence>
<keyword evidence="3 5" id="KW-0853">WD repeat</keyword>
<organism evidence="8 9">
    <name type="scientific">Knufia fluminis</name>
    <dbReference type="NCBI Taxonomy" id="191047"/>
    <lineage>
        <taxon>Eukaryota</taxon>
        <taxon>Fungi</taxon>
        <taxon>Dikarya</taxon>
        <taxon>Ascomycota</taxon>
        <taxon>Pezizomycotina</taxon>
        <taxon>Eurotiomycetes</taxon>
        <taxon>Chaetothyriomycetidae</taxon>
        <taxon>Chaetothyriales</taxon>
        <taxon>Trichomeriaceae</taxon>
        <taxon>Knufia</taxon>
    </lineage>
</organism>
<feature type="repeat" description="WD" evidence="5">
    <location>
        <begin position="185"/>
        <end position="230"/>
    </location>
</feature>
<dbReference type="InterPro" id="IPR019775">
    <property type="entry name" value="WD40_repeat_CS"/>
</dbReference>
<keyword evidence="6" id="KW-0698">rRNA processing</keyword>
<dbReference type="Pfam" id="PF00400">
    <property type="entry name" value="WD40"/>
    <property type="match status" value="2"/>
</dbReference>
<keyword evidence="9" id="KW-1185">Reference proteome</keyword>
<feature type="region of interest" description="Disordered" evidence="7">
    <location>
        <begin position="530"/>
        <end position="557"/>
    </location>
</feature>
<comment type="subcellular location">
    <subcellularLocation>
        <location evidence="6">Nucleus</location>
    </subcellularLocation>
</comment>
<gene>
    <name evidence="8" type="primary">IPI3</name>
    <name evidence="8" type="ORF">OHC33_000551</name>
</gene>
<accession>A0AAN8F806</accession>
<evidence type="ECO:0000256" key="4">
    <source>
        <dbReference type="ARBA" id="ARBA00022737"/>
    </source>
</evidence>
<reference evidence="8 9" key="1">
    <citation type="submission" date="2022-12" db="EMBL/GenBank/DDBJ databases">
        <title>Genomic features and morphological characterization of a novel Knufia sp. strain isolated from spacecraft assembly facility.</title>
        <authorList>
            <person name="Teixeira M."/>
            <person name="Chander A.M."/>
            <person name="Stajich J.E."/>
            <person name="Venkateswaran K."/>
        </authorList>
    </citation>
    <scope>NUCLEOTIDE SEQUENCE [LARGE SCALE GENOMIC DNA]</scope>
    <source>
        <strain evidence="8 9">FJI-L2-BK-P2</strain>
    </source>
</reference>
<feature type="repeat" description="WD" evidence="5">
    <location>
        <begin position="91"/>
        <end position="125"/>
    </location>
</feature>
<dbReference type="GO" id="GO:0006261">
    <property type="term" value="P:DNA-templated DNA replication"/>
    <property type="evidence" value="ECO:0007669"/>
    <property type="project" value="TreeGrafter"/>
</dbReference>
<evidence type="ECO:0000256" key="3">
    <source>
        <dbReference type="ARBA" id="ARBA00022574"/>
    </source>
</evidence>
<dbReference type="InterPro" id="IPR036322">
    <property type="entry name" value="WD40_repeat_dom_sf"/>
</dbReference>
<dbReference type="PROSITE" id="PS50082">
    <property type="entry name" value="WD_REPEATS_2"/>
    <property type="match status" value="3"/>
</dbReference>
<evidence type="ECO:0000313" key="9">
    <source>
        <dbReference type="Proteomes" id="UP001316803"/>
    </source>
</evidence>
<dbReference type="SUPFAM" id="SSF50978">
    <property type="entry name" value="WD40 repeat-like"/>
    <property type="match status" value="1"/>
</dbReference>
<evidence type="ECO:0000256" key="2">
    <source>
        <dbReference type="ARBA" id="ARBA00010143"/>
    </source>
</evidence>
<comment type="caution">
    <text evidence="8">The sequence shown here is derived from an EMBL/GenBank/DDBJ whole genome shotgun (WGS) entry which is preliminary data.</text>
</comment>
<dbReference type="InterPro" id="IPR015943">
    <property type="entry name" value="WD40/YVTN_repeat-like_dom_sf"/>
</dbReference>
<evidence type="ECO:0000256" key="5">
    <source>
        <dbReference type="PROSITE-ProRule" id="PRU00221"/>
    </source>
</evidence>
<comment type="similarity">
    <text evidence="2 6">Belongs to the WD repeat IPI3/WDR18 family.</text>
</comment>
<dbReference type="GO" id="GO:0120330">
    <property type="term" value="C:rixosome complex"/>
    <property type="evidence" value="ECO:0007669"/>
    <property type="project" value="UniProtKB-UniRule"/>
</dbReference>
<comment type="subunit">
    <text evidence="6">Component of the RIX1 complex, composed of IPI1, RIX1/IPI2 and IPI3 in a 1:2:2 stoichiometry. The complex interacts (via RIX1) with MDN1 (via its hexameric AAA ATPase ring) and the pre-60S ribosome particles.</text>
</comment>
<dbReference type="GO" id="GO:0006364">
    <property type="term" value="P:rRNA processing"/>
    <property type="evidence" value="ECO:0007669"/>
    <property type="project" value="UniProtKB-UniRule"/>
</dbReference>
<name>A0AAN8F806_9EURO</name>
<dbReference type="Gene3D" id="2.130.10.10">
    <property type="entry name" value="YVTN repeat-like/Quinoprotein amine dehydrogenase"/>
    <property type="match status" value="2"/>
</dbReference>
<evidence type="ECO:0000256" key="7">
    <source>
        <dbReference type="SAM" id="MobiDB-lite"/>
    </source>
</evidence>
<protein>
    <recommendedName>
        <fullName evidence="6">Pre-rRNA-processing protein IPI3</fullName>
    </recommendedName>
</protein>
<dbReference type="PANTHER" id="PTHR18763:SF0">
    <property type="entry name" value="WD REPEAT-CONTAINING PROTEIN 18"/>
    <property type="match status" value="1"/>
</dbReference>
<comment type="function">
    <text evidence="1 6">Component of the RIX1 complex required for processing of ITS2 sequences from 35S pre-rRNA.</text>
</comment>
<dbReference type="AlphaFoldDB" id="A0AAN8F806"/>
<keyword evidence="6" id="KW-0539">Nucleus</keyword>
<dbReference type="PROSITE" id="PS50294">
    <property type="entry name" value="WD_REPEATS_REGION"/>
    <property type="match status" value="1"/>
</dbReference>
<evidence type="ECO:0000313" key="8">
    <source>
        <dbReference type="EMBL" id="KAK5958708.1"/>
    </source>
</evidence>
<keyword evidence="4" id="KW-0677">Repeat</keyword>
<dbReference type="Proteomes" id="UP001316803">
    <property type="component" value="Unassembled WGS sequence"/>
</dbReference>
<sequence>MLTESFIAATETVKPPAAHLGSNLKDVGILLHEFQPQCTLRQGFKKSSVAKNCLAFSSTHVFAAQAGKAVVYVYSREKGNQESTVPFPQKISSLTFAEKAAILILGTQDGKLMLWEVATGRVSTSSASHIEAVTSLVVSPDGENVISASADSSVHVWSIRDLVLIERTQNGFNNTRNRSDPIATFSQHRSAVASLATGHSQHTSTNFVVSASDDKTCYIWNLETLQVLRTILLIQRPTCAVLDPADRAVYFGSVDGSVQAISLFEQQSSAHSSMLDNSSRVAATAVQLKSTEKWSPSAGSEPGAAQCITLSYDGTCLLTGHLSGRILQWEVAKHRLTSEISNLTGQSVTNIQMLQPAGFQGLVETPTYKITTVMKPQLELADASASSSSSAIPADYTLHMQVMQQGGNRVPTTDIGAAFHSAAIPQSLLDAAVQSLAQSKVSDGQINKGRANGESTNAELYKVDQMQEELLKLRSQVAGHQKLDQERIDRHIARMRRREAVGLQKREAFFAAKKAGKNGDDAMKPYMQMEKDTDAESDEEATAEGTGKSNGDVEMKG</sequence>
<dbReference type="FunFam" id="2.130.10.10:FF:000929">
    <property type="entry name" value="Ribosomal assembly complex component Ipi3"/>
    <property type="match status" value="1"/>
</dbReference>
<dbReference type="PROSITE" id="PS00678">
    <property type="entry name" value="WD_REPEATS_1"/>
    <property type="match status" value="2"/>
</dbReference>
<dbReference type="SMART" id="SM00320">
    <property type="entry name" value="WD40"/>
    <property type="match status" value="4"/>
</dbReference>
<dbReference type="InterPro" id="IPR001680">
    <property type="entry name" value="WD40_rpt"/>
</dbReference>
<dbReference type="PANTHER" id="PTHR18763">
    <property type="entry name" value="WD-REPEAT PROTEIN 18"/>
    <property type="match status" value="1"/>
</dbReference>
<dbReference type="GO" id="GO:0005656">
    <property type="term" value="C:nuclear pre-replicative complex"/>
    <property type="evidence" value="ECO:0007669"/>
    <property type="project" value="TreeGrafter"/>
</dbReference>
<proteinExistence type="inferred from homology"/>
<feature type="repeat" description="WD" evidence="5">
    <location>
        <begin position="126"/>
        <end position="160"/>
    </location>
</feature>
<evidence type="ECO:0000256" key="6">
    <source>
        <dbReference type="RuleBase" id="RU369067"/>
    </source>
</evidence>
<dbReference type="EMBL" id="JAKLMC020000001">
    <property type="protein sequence ID" value="KAK5958708.1"/>
    <property type="molecule type" value="Genomic_DNA"/>
</dbReference>
<dbReference type="InterPro" id="IPR045227">
    <property type="entry name" value="WDR18/Ipi3/RID3"/>
</dbReference>